<protein>
    <submittedName>
        <fullName evidence="3">Uncharacterized protein</fullName>
    </submittedName>
</protein>
<organism evidence="3 4">
    <name type="scientific">Cercophora samala</name>
    <dbReference type="NCBI Taxonomy" id="330535"/>
    <lineage>
        <taxon>Eukaryota</taxon>
        <taxon>Fungi</taxon>
        <taxon>Dikarya</taxon>
        <taxon>Ascomycota</taxon>
        <taxon>Pezizomycotina</taxon>
        <taxon>Sordariomycetes</taxon>
        <taxon>Sordariomycetidae</taxon>
        <taxon>Sordariales</taxon>
        <taxon>Lasiosphaeriaceae</taxon>
        <taxon>Cercophora</taxon>
    </lineage>
</organism>
<keyword evidence="4" id="KW-1185">Reference proteome</keyword>
<keyword evidence="2" id="KW-1133">Transmembrane helix</keyword>
<feature type="region of interest" description="Disordered" evidence="1">
    <location>
        <begin position="1"/>
        <end position="98"/>
    </location>
</feature>
<feature type="compositionally biased region" description="Basic and acidic residues" evidence="1">
    <location>
        <begin position="391"/>
        <end position="411"/>
    </location>
</feature>
<feature type="compositionally biased region" description="Low complexity" evidence="1">
    <location>
        <begin position="437"/>
        <end position="446"/>
    </location>
</feature>
<feature type="transmembrane region" description="Helical" evidence="2">
    <location>
        <begin position="360"/>
        <end position="384"/>
    </location>
</feature>
<evidence type="ECO:0000313" key="4">
    <source>
        <dbReference type="Proteomes" id="UP001174997"/>
    </source>
</evidence>
<comment type="caution">
    <text evidence="3">The sequence shown here is derived from an EMBL/GenBank/DDBJ whole genome shotgun (WGS) entry which is preliminary data.</text>
</comment>
<dbReference type="Proteomes" id="UP001174997">
    <property type="component" value="Unassembled WGS sequence"/>
</dbReference>
<feature type="compositionally biased region" description="Basic and acidic residues" evidence="1">
    <location>
        <begin position="151"/>
        <end position="174"/>
    </location>
</feature>
<keyword evidence="2" id="KW-0472">Membrane</keyword>
<sequence length="460" mass="49957">MAPHFPWRQKSKGKEKKAEEGGDGNSKVVLTPSAAPRVSVSSLSSDDNGKRIPVTPILDDEDEQFLERLVSRSGLLAEEEEGPRPALPPRSRTPELTWDWDDKSETFQLFGASSTSNPNATALVLKDKNTELATIAKEPEPESPSGPEEIVIDKSDTKAEGKENETTKTKDKKPSRLSRMFTRSKKETSSTPDNLAVPPTDGTTKPESAEKEWADLSRLLDKLNLSSSGSISSDAKDLLVKPFVQILKDLANGVPTAVDDLVSLLDGRNDIITKTFEKLPSSLQKLVTQLPKKLTSSLAPEILAMAAEAQGLDKSKINAEDGLKGAAKFFMPKNLSDLALTPALIKTMLKAILNALKTKFPMLAGTSALWSVAVFLLLFVLWYCHKRGREERQKKEKEGAEGEEGEKKEGETEGEPVSGERVVEEVLQNERTGEGTAAAQGGDGQLVVVVDDSPSKEVSK</sequence>
<keyword evidence="2" id="KW-0812">Transmembrane</keyword>
<reference evidence="3" key="1">
    <citation type="submission" date="2023-06" db="EMBL/GenBank/DDBJ databases">
        <title>Genome-scale phylogeny and comparative genomics of the fungal order Sordariales.</title>
        <authorList>
            <consortium name="Lawrence Berkeley National Laboratory"/>
            <person name="Hensen N."/>
            <person name="Bonometti L."/>
            <person name="Westerberg I."/>
            <person name="Brannstrom I.O."/>
            <person name="Guillou S."/>
            <person name="Cros-Aarteil S."/>
            <person name="Calhoun S."/>
            <person name="Haridas S."/>
            <person name="Kuo A."/>
            <person name="Mondo S."/>
            <person name="Pangilinan J."/>
            <person name="Riley R."/>
            <person name="Labutti K."/>
            <person name="Andreopoulos B."/>
            <person name="Lipzen A."/>
            <person name="Chen C."/>
            <person name="Yanf M."/>
            <person name="Daum C."/>
            <person name="Ng V."/>
            <person name="Clum A."/>
            <person name="Steindorff A."/>
            <person name="Ohm R."/>
            <person name="Martin F."/>
            <person name="Silar P."/>
            <person name="Natvig D."/>
            <person name="Lalanne C."/>
            <person name="Gautier V."/>
            <person name="Ament-Velasquez S.L."/>
            <person name="Kruys A."/>
            <person name="Hutchinson M.I."/>
            <person name="Powell A.J."/>
            <person name="Barry K."/>
            <person name="Miller A.N."/>
            <person name="Grigoriev I.V."/>
            <person name="Debuchy R."/>
            <person name="Gladieux P."/>
            <person name="Thoren M.H."/>
            <person name="Johannesson H."/>
        </authorList>
    </citation>
    <scope>NUCLEOTIDE SEQUENCE</scope>
    <source>
        <strain evidence="3">CBS 307.81</strain>
    </source>
</reference>
<feature type="region of interest" description="Disordered" evidence="1">
    <location>
        <begin position="131"/>
        <end position="209"/>
    </location>
</feature>
<dbReference type="EMBL" id="JAULSY010000104">
    <property type="protein sequence ID" value="KAK0665701.1"/>
    <property type="molecule type" value="Genomic_DNA"/>
</dbReference>
<dbReference type="AlphaFoldDB" id="A0AA39Z8E6"/>
<feature type="region of interest" description="Disordered" evidence="1">
    <location>
        <begin position="391"/>
        <end position="446"/>
    </location>
</feature>
<evidence type="ECO:0000313" key="3">
    <source>
        <dbReference type="EMBL" id="KAK0665701.1"/>
    </source>
</evidence>
<evidence type="ECO:0000256" key="1">
    <source>
        <dbReference type="SAM" id="MobiDB-lite"/>
    </source>
</evidence>
<evidence type="ECO:0000256" key="2">
    <source>
        <dbReference type="SAM" id="Phobius"/>
    </source>
</evidence>
<accession>A0AA39Z8E6</accession>
<gene>
    <name evidence="3" type="ORF">QBC41DRAFT_10905</name>
</gene>
<name>A0AA39Z8E6_9PEZI</name>
<proteinExistence type="predicted"/>